<name>A0A2G5PFK9_9MYCO</name>
<comment type="caution">
    <text evidence="3">The sequence shown here is derived from an EMBL/GenBank/DDBJ whole genome shotgun (WGS) entry which is preliminary data.</text>
</comment>
<dbReference type="STRING" id="85968.GCA_900073015_02369"/>
<dbReference type="PANTHER" id="PTHR31438:SF1">
    <property type="entry name" value="LYSINE N-ACYLTRANSFERASE C17G9.06C-RELATED"/>
    <property type="match status" value="1"/>
</dbReference>
<dbReference type="SUPFAM" id="SSF55729">
    <property type="entry name" value="Acyl-CoA N-acyltransferases (Nat)"/>
    <property type="match status" value="1"/>
</dbReference>
<sequence>MRVRLRPAELGDVALLEKWDRAPHVIACATDNPDATTAFEDTDWAEEITAASSVSYYLIAEVDARPIGAMQVIDPQAEPTHYWGDVAPNLRALDIWIGEPDMLARGYGTEMMTQAIDDAFADPAVEAIIIDPLASNTDAHRFYARLGFRPVGRRMFGDDDCLVHRLNRITWLNSSVQMAAPPRRPRIV</sequence>
<proteinExistence type="predicted"/>
<dbReference type="RefSeq" id="WP_090589207.1">
    <property type="nucleotide sequence ID" value="NZ_CP104302.1"/>
</dbReference>
<dbReference type="EMBL" id="PDCN02000003">
    <property type="protein sequence ID" value="PIB76823.1"/>
    <property type="molecule type" value="Genomic_DNA"/>
</dbReference>
<dbReference type="InterPro" id="IPR000182">
    <property type="entry name" value="GNAT_dom"/>
</dbReference>
<dbReference type="Proteomes" id="UP000230551">
    <property type="component" value="Unassembled WGS sequence"/>
</dbReference>
<dbReference type="PROSITE" id="PS51186">
    <property type="entry name" value="GNAT"/>
    <property type="match status" value="1"/>
</dbReference>
<dbReference type="Gene3D" id="3.40.630.30">
    <property type="match status" value="1"/>
</dbReference>
<dbReference type="GO" id="GO:0046677">
    <property type="term" value="P:response to antibiotic"/>
    <property type="evidence" value="ECO:0007669"/>
    <property type="project" value="UniProtKB-KW"/>
</dbReference>
<accession>A0A2G5PFK9</accession>
<dbReference type="OrthoDB" id="273614at2"/>
<dbReference type="AlphaFoldDB" id="A0A2G5PFK9"/>
<evidence type="ECO:0000256" key="1">
    <source>
        <dbReference type="ARBA" id="ARBA00023251"/>
    </source>
</evidence>
<evidence type="ECO:0000313" key="3">
    <source>
        <dbReference type="EMBL" id="PIB76823.1"/>
    </source>
</evidence>
<feature type="domain" description="N-acetyltransferase" evidence="2">
    <location>
        <begin position="3"/>
        <end position="169"/>
    </location>
</feature>
<organism evidence="3 4">
    <name type="scientific">Mycolicibacterium brumae</name>
    <dbReference type="NCBI Taxonomy" id="85968"/>
    <lineage>
        <taxon>Bacteria</taxon>
        <taxon>Bacillati</taxon>
        <taxon>Actinomycetota</taxon>
        <taxon>Actinomycetes</taxon>
        <taxon>Mycobacteriales</taxon>
        <taxon>Mycobacteriaceae</taxon>
        <taxon>Mycolicibacterium</taxon>
    </lineage>
</organism>
<gene>
    <name evidence="3" type="ORF">CQY22_004025</name>
</gene>
<reference evidence="3 4" key="1">
    <citation type="journal article" date="2017" name="Infect. Genet. Evol.">
        <title>The new phylogeny of the genus Mycobacterium: The old and the news.</title>
        <authorList>
            <person name="Tortoli E."/>
            <person name="Fedrizzi T."/>
            <person name="Meehan C.J."/>
            <person name="Trovato A."/>
            <person name="Grottola A."/>
            <person name="Giacobazzi E."/>
            <person name="Serpini G.F."/>
            <person name="Tagliazucchi S."/>
            <person name="Fabio A."/>
            <person name="Bettua C."/>
            <person name="Bertorelli R."/>
            <person name="Frascaro F."/>
            <person name="De Sanctis V."/>
            <person name="Pecorari M."/>
            <person name="Jousson O."/>
            <person name="Segata N."/>
            <person name="Cirillo D.M."/>
        </authorList>
    </citation>
    <scope>NUCLEOTIDE SEQUENCE [LARGE SCALE GENOMIC DNA]</scope>
    <source>
        <strain evidence="3 4">CIP1034565</strain>
    </source>
</reference>
<dbReference type="InterPro" id="IPR016181">
    <property type="entry name" value="Acyl_CoA_acyltransferase"/>
</dbReference>
<keyword evidence="1" id="KW-0046">Antibiotic resistance</keyword>
<keyword evidence="4" id="KW-1185">Reference proteome</keyword>
<evidence type="ECO:0000259" key="2">
    <source>
        <dbReference type="PROSITE" id="PS51186"/>
    </source>
</evidence>
<dbReference type="PANTHER" id="PTHR31438">
    <property type="entry name" value="LYSINE N-ACYLTRANSFERASE C17G9.06C-RELATED"/>
    <property type="match status" value="1"/>
</dbReference>
<keyword evidence="3" id="KW-0808">Transferase</keyword>
<evidence type="ECO:0000313" key="4">
    <source>
        <dbReference type="Proteomes" id="UP000230551"/>
    </source>
</evidence>
<dbReference type="GO" id="GO:0016410">
    <property type="term" value="F:N-acyltransferase activity"/>
    <property type="evidence" value="ECO:0007669"/>
    <property type="project" value="TreeGrafter"/>
</dbReference>
<dbReference type="Pfam" id="PF13523">
    <property type="entry name" value="Acetyltransf_8"/>
    <property type="match status" value="1"/>
</dbReference>
<protein>
    <submittedName>
        <fullName evidence="3">GNAT family N-acetyltransferase</fullName>
    </submittedName>
</protein>